<feature type="non-terminal residue" evidence="9">
    <location>
        <position position="136"/>
    </location>
</feature>
<dbReference type="SUPFAM" id="SSF46689">
    <property type="entry name" value="Homeodomain-like"/>
    <property type="match status" value="2"/>
</dbReference>
<dbReference type="Gene3D" id="1.10.10.60">
    <property type="entry name" value="Homeodomain-like"/>
    <property type="match status" value="2"/>
</dbReference>
<dbReference type="Proteomes" id="UP000009130">
    <property type="component" value="Unassembled WGS sequence"/>
</dbReference>
<evidence type="ECO:0000256" key="2">
    <source>
        <dbReference type="ARBA" id="ARBA00023125"/>
    </source>
</evidence>
<sequence>LPRESQQRTVWNSSQKDALQALFKQNAYPGIPTRKQLAKEIGSLESRIQIWFQNQRRHLRLSWLQCGCSSGGQQLQGHEKPQPWAPGESPAEGDKSDAITKPQTGVLLQAFQRNKFPGNAIKEELAKQTSIPESRI</sequence>
<gene>
    <name evidence="9" type="ORF">EGM_19793</name>
</gene>
<dbReference type="CDD" id="cd00086">
    <property type="entry name" value="homeodomain"/>
    <property type="match status" value="2"/>
</dbReference>
<dbReference type="SMART" id="SM00389">
    <property type="entry name" value="HOX"/>
    <property type="match status" value="1"/>
</dbReference>
<dbReference type="EMBL" id="JH330285">
    <property type="protein sequence ID" value="EHH61728.1"/>
    <property type="molecule type" value="Genomic_DNA"/>
</dbReference>
<comment type="subcellular location">
    <subcellularLocation>
        <location evidence="1 5 6">Nucleus</location>
    </subcellularLocation>
</comment>
<dbReference type="InterPro" id="IPR009057">
    <property type="entry name" value="Homeodomain-like_sf"/>
</dbReference>
<protein>
    <recommendedName>
        <fullName evidence="8">Homeobox domain-containing protein</fullName>
    </recommendedName>
</protein>
<dbReference type="GO" id="GO:0005634">
    <property type="term" value="C:nucleus"/>
    <property type="evidence" value="ECO:0007669"/>
    <property type="project" value="UniProtKB-SubCell"/>
</dbReference>
<dbReference type="PANTHER" id="PTHR46123:SF4">
    <property type="entry name" value="MIX-TYPE HOMEOBOX GENE 1-RELATED"/>
    <property type="match status" value="1"/>
</dbReference>
<keyword evidence="2 5" id="KW-0238">DNA-binding</keyword>
<reference evidence="9 10" key="1">
    <citation type="journal article" date="2011" name="Nat. Biotechnol.">
        <title>Genome sequencing and comparison of two nonhuman primate animal models, the cynomolgus and Chinese rhesus macaques.</title>
        <authorList>
            <person name="Yan G."/>
            <person name="Zhang G."/>
            <person name="Fang X."/>
            <person name="Zhang Y."/>
            <person name="Li C."/>
            <person name="Ling F."/>
            <person name="Cooper D.N."/>
            <person name="Li Q."/>
            <person name="Li Y."/>
            <person name="van Gool A.J."/>
            <person name="Du H."/>
            <person name="Chen J."/>
            <person name="Chen R."/>
            <person name="Zhang P."/>
            <person name="Huang Z."/>
            <person name="Thompson J.R."/>
            <person name="Meng Y."/>
            <person name="Bai Y."/>
            <person name="Wang J."/>
            <person name="Zhuo M."/>
            <person name="Wang T."/>
            <person name="Huang Y."/>
            <person name="Wei L."/>
            <person name="Li J."/>
            <person name="Wang Z."/>
            <person name="Hu H."/>
            <person name="Yang P."/>
            <person name="Le L."/>
            <person name="Stenson P.D."/>
            <person name="Li B."/>
            <person name="Liu X."/>
            <person name="Ball E.V."/>
            <person name="An N."/>
            <person name="Huang Q."/>
            <person name="Zhang Y."/>
            <person name="Fan W."/>
            <person name="Zhang X."/>
            <person name="Li Y."/>
            <person name="Wang W."/>
            <person name="Katze M.G."/>
            <person name="Su B."/>
            <person name="Nielsen R."/>
            <person name="Yang H."/>
            <person name="Wang J."/>
            <person name="Wang X."/>
            <person name="Wang J."/>
        </authorList>
    </citation>
    <scope>NUCLEOTIDE SEQUENCE [LARGE SCALE GENOMIC DNA]</scope>
    <source>
        <strain evidence="9 10">CE-4</strain>
    </source>
</reference>
<dbReference type="AlphaFoldDB" id="G8F364"/>
<dbReference type="InterPro" id="IPR001356">
    <property type="entry name" value="HD"/>
</dbReference>
<evidence type="ECO:0000256" key="3">
    <source>
        <dbReference type="ARBA" id="ARBA00023155"/>
    </source>
</evidence>
<feature type="non-terminal residue" evidence="9">
    <location>
        <position position="1"/>
    </location>
</feature>
<organism evidence="10">
    <name type="scientific">Macaca fascicularis</name>
    <name type="common">Crab-eating macaque</name>
    <name type="synonym">Cynomolgus monkey</name>
    <dbReference type="NCBI Taxonomy" id="9541"/>
    <lineage>
        <taxon>Eukaryota</taxon>
        <taxon>Metazoa</taxon>
        <taxon>Chordata</taxon>
        <taxon>Craniata</taxon>
        <taxon>Vertebrata</taxon>
        <taxon>Euteleostomi</taxon>
        <taxon>Mammalia</taxon>
        <taxon>Eutheria</taxon>
        <taxon>Euarchontoglires</taxon>
        <taxon>Primates</taxon>
        <taxon>Haplorrhini</taxon>
        <taxon>Catarrhini</taxon>
        <taxon>Cercopithecidae</taxon>
        <taxon>Cercopithecinae</taxon>
        <taxon>Macaca</taxon>
    </lineage>
</organism>
<accession>G8F364</accession>
<evidence type="ECO:0000313" key="10">
    <source>
        <dbReference type="Proteomes" id="UP000009130"/>
    </source>
</evidence>
<evidence type="ECO:0000256" key="1">
    <source>
        <dbReference type="ARBA" id="ARBA00004123"/>
    </source>
</evidence>
<keyword evidence="4 5" id="KW-0539">Nucleus</keyword>
<name>G8F364_MACFA</name>
<feature type="region of interest" description="Disordered" evidence="7">
    <location>
        <begin position="69"/>
        <end position="103"/>
    </location>
</feature>
<dbReference type="InterPro" id="IPR051306">
    <property type="entry name" value="Homeobox_regulator"/>
</dbReference>
<keyword evidence="3 5" id="KW-0371">Homeobox</keyword>
<feature type="DNA-binding region" description="Homeobox" evidence="5">
    <location>
        <begin position="4"/>
        <end position="63"/>
    </location>
</feature>
<dbReference type="GO" id="GO:0000981">
    <property type="term" value="F:DNA-binding transcription factor activity, RNA polymerase II-specific"/>
    <property type="evidence" value="ECO:0007669"/>
    <property type="project" value="TreeGrafter"/>
</dbReference>
<evidence type="ECO:0000256" key="4">
    <source>
        <dbReference type="ARBA" id="ARBA00023242"/>
    </source>
</evidence>
<feature type="domain" description="Homeobox" evidence="8">
    <location>
        <begin position="2"/>
        <end position="62"/>
    </location>
</feature>
<dbReference type="PROSITE" id="PS50071">
    <property type="entry name" value="HOMEOBOX_2"/>
    <property type="match status" value="1"/>
</dbReference>
<evidence type="ECO:0000256" key="7">
    <source>
        <dbReference type="SAM" id="MobiDB-lite"/>
    </source>
</evidence>
<evidence type="ECO:0000259" key="8">
    <source>
        <dbReference type="PROSITE" id="PS50071"/>
    </source>
</evidence>
<evidence type="ECO:0000256" key="6">
    <source>
        <dbReference type="RuleBase" id="RU000682"/>
    </source>
</evidence>
<dbReference type="Pfam" id="PF00046">
    <property type="entry name" value="Homeodomain"/>
    <property type="match status" value="1"/>
</dbReference>
<evidence type="ECO:0000313" key="9">
    <source>
        <dbReference type="EMBL" id="EHH61728.1"/>
    </source>
</evidence>
<evidence type="ECO:0000256" key="5">
    <source>
        <dbReference type="PROSITE-ProRule" id="PRU00108"/>
    </source>
</evidence>
<proteinExistence type="predicted"/>
<dbReference type="PANTHER" id="PTHR46123">
    <property type="entry name" value="MIX-TYPE HOMEOBOX GENE 1-RELATED"/>
    <property type="match status" value="1"/>
</dbReference>
<dbReference type="GO" id="GO:0000977">
    <property type="term" value="F:RNA polymerase II transcription regulatory region sequence-specific DNA binding"/>
    <property type="evidence" value="ECO:0007669"/>
    <property type="project" value="TreeGrafter"/>
</dbReference>